<reference evidence="3 4" key="1">
    <citation type="submission" date="2020-07" db="EMBL/GenBank/DDBJ databases">
        <authorList>
            <person name="Partida-Martinez L."/>
            <person name="Huntemann M."/>
            <person name="Clum A."/>
            <person name="Wang J."/>
            <person name="Palaniappan K."/>
            <person name="Ritter S."/>
            <person name="Chen I.-M."/>
            <person name="Stamatis D."/>
            <person name="Reddy T."/>
            <person name="O'Malley R."/>
            <person name="Daum C."/>
            <person name="Shapiro N."/>
            <person name="Ivanova N."/>
            <person name="Kyrpides N."/>
            <person name="Woyke T."/>
        </authorList>
    </citation>
    <scope>NUCLEOTIDE SEQUENCE [LARGE SCALE GENOMIC DNA]</scope>
    <source>
        <strain evidence="3 4">AS2.3</strain>
    </source>
</reference>
<dbReference type="AlphaFoldDB" id="A0A7Y9FPS6"/>
<dbReference type="GO" id="GO:0005886">
    <property type="term" value="C:plasma membrane"/>
    <property type="evidence" value="ECO:0007669"/>
    <property type="project" value="UniProtKB-SubCell"/>
</dbReference>
<keyword evidence="4" id="KW-1185">Reference proteome</keyword>
<dbReference type="EMBL" id="JACCBY010000004">
    <property type="protein sequence ID" value="NYD91225.1"/>
    <property type="molecule type" value="Genomic_DNA"/>
</dbReference>
<evidence type="ECO:0000256" key="1">
    <source>
        <dbReference type="ARBA" id="ARBA00007613"/>
    </source>
</evidence>
<comment type="caution">
    <text evidence="3">The sequence shown here is derived from an EMBL/GenBank/DDBJ whole genome shotgun (WGS) entry which is preliminary data.</text>
</comment>
<dbReference type="InterPro" id="IPR003423">
    <property type="entry name" value="OMP_efflux"/>
</dbReference>
<dbReference type="PANTHER" id="PTHR30203">
    <property type="entry name" value="OUTER MEMBRANE CATION EFFLUX PROTEIN"/>
    <property type="match status" value="1"/>
</dbReference>
<accession>A0A7Y9FPS6</accession>
<dbReference type="InterPro" id="IPR010131">
    <property type="entry name" value="MdtP/NodT-like"/>
</dbReference>
<name>A0A7Y9FPS6_9SPHN</name>
<dbReference type="PROSITE" id="PS51257">
    <property type="entry name" value="PROKAR_LIPOPROTEIN"/>
    <property type="match status" value="1"/>
</dbReference>
<dbReference type="Gene3D" id="1.20.1600.10">
    <property type="entry name" value="Outer membrane efflux proteins (OEP)"/>
    <property type="match status" value="1"/>
</dbReference>
<keyword evidence="2" id="KW-0812">Transmembrane</keyword>
<gene>
    <name evidence="3" type="ORF">HD841_003032</name>
</gene>
<dbReference type="Pfam" id="PF02321">
    <property type="entry name" value="OEP"/>
    <property type="match status" value="2"/>
</dbReference>
<comment type="subcellular location">
    <subcellularLocation>
        <location evidence="2">Cell membrane</location>
        <topology evidence="2">Lipid-anchor</topology>
    </subcellularLocation>
</comment>
<organism evidence="3 4">
    <name type="scientific">Sphingomonas melonis</name>
    <dbReference type="NCBI Taxonomy" id="152682"/>
    <lineage>
        <taxon>Bacteria</taxon>
        <taxon>Pseudomonadati</taxon>
        <taxon>Pseudomonadota</taxon>
        <taxon>Alphaproteobacteria</taxon>
        <taxon>Sphingomonadales</taxon>
        <taxon>Sphingomonadaceae</taxon>
        <taxon>Sphingomonas</taxon>
    </lineage>
</organism>
<keyword evidence="2" id="KW-0472">Membrane</keyword>
<keyword evidence="2" id="KW-0564">Palmitate</keyword>
<dbReference type="PANTHER" id="PTHR30203:SF32">
    <property type="entry name" value="CATION EFFLUX SYSTEM PROTEIN CUSC"/>
    <property type="match status" value="1"/>
</dbReference>
<comment type="similarity">
    <text evidence="1 2">Belongs to the outer membrane factor (OMF) (TC 1.B.17) family.</text>
</comment>
<dbReference type="Gene3D" id="2.20.200.10">
    <property type="entry name" value="Outer membrane efflux proteins (OEP)"/>
    <property type="match status" value="1"/>
</dbReference>
<evidence type="ECO:0000313" key="3">
    <source>
        <dbReference type="EMBL" id="NYD91225.1"/>
    </source>
</evidence>
<reference evidence="3 4" key="2">
    <citation type="submission" date="2020-08" db="EMBL/GenBank/DDBJ databases">
        <title>The Agave Microbiome: Exploring the role of microbial communities in plant adaptations to desert environments.</title>
        <authorList>
            <person name="Partida-Martinez L.P."/>
        </authorList>
    </citation>
    <scope>NUCLEOTIDE SEQUENCE [LARGE SCALE GENOMIC DNA]</scope>
    <source>
        <strain evidence="3 4">AS2.3</strain>
    </source>
</reference>
<evidence type="ECO:0000256" key="2">
    <source>
        <dbReference type="RuleBase" id="RU362097"/>
    </source>
</evidence>
<dbReference type="RefSeq" id="WP_179509638.1">
    <property type="nucleotide sequence ID" value="NZ_JACCBY010000004.1"/>
</dbReference>
<dbReference type="GO" id="GO:0015562">
    <property type="term" value="F:efflux transmembrane transporter activity"/>
    <property type="evidence" value="ECO:0007669"/>
    <property type="project" value="InterPro"/>
</dbReference>
<protein>
    <submittedName>
        <fullName evidence="3">NodT family efflux transporter outer membrane factor (OMF) lipoprotein</fullName>
    </submittedName>
</protein>
<dbReference type="SUPFAM" id="SSF56954">
    <property type="entry name" value="Outer membrane efflux proteins (OEP)"/>
    <property type="match status" value="1"/>
</dbReference>
<proteinExistence type="inferred from homology"/>
<dbReference type="Proteomes" id="UP000517753">
    <property type="component" value="Unassembled WGS sequence"/>
</dbReference>
<evidence type="ECO:0000313" key="4">
    <source>
        <dbReference type="Proteomes" id="UP000517753"/>
    </source>
</evidence>
<dbReference type="NCBIfam" id="TIGR01845">
    <property type="entry name" value="outer_NodT"/>
    <property type="match status" value="1"/>
</dbReference>
<keyword evidence="2 3" id="KW-0449">Lipoprotein</keyword>
<sequence length="473" mass="50707">MRVRSPTLFALLLAGCATPHIVPYTKPAPVLPPHWTEPHPAATAGSVDLRRWWTGFHDPALDRLVECAIAGNLDLRIAAQRLLAARAERDAVAAARHPLIGASGGASVQRSSTRLDYPPGIGRSDTLSAGLEASWEPDLFGRLSQSVEAAEAEAGIVEEDRRAILVSLIAEIALDYIDLRSAQERHAIATRDIDRLKTTLDATERLHRAGLATGASVAEARAEWRLAQARLPGFAERIARDRHAIATLTGGFPGDMLTDLGDTAPLPAVPELPPSVPSQLLRDRPDIRAAERRLAAATARANVAAADLLPRFRIPLTLGIAASGVAGLLSPGAIVWSLAASGSQTLYDKGQRAARLRAAQALTEAQRLDYERSIRAAMRDVEDVLASRHEEAIRYEALTAALAASRTAVSRATRERRAGTIGTLDLLTTQRSLYAIEDGLAVSRADRLRQIVTLAKTLGGGWQDDFPEAHPTG</sequence>
<keyword evidence="2" id="KW-1134">Transmembrane beta strand</keyword>